<dbReference type="GO" id="GO:0050380">
    <property type="term" value="F:undecaprenyl-diphosphatase activity"/>
    <property type="evidence" value="ECO:0007669"/>
    <property type="project" value="UniProtKB-EC"/>
</dbReference>
<dbReference type="PANTHER" id="PTHR30622:SF4">
    <property type="entry name" value="UNDECAPRENYL-DIPHOSPHATASE"/>
    <property type="match status" value="1"/>
</dbReference>
<evidence type="ECO:0000256" key="4">
    <source>
        <dbReference type="ARBA" id="ARBA00021581"/>
    </source>
</evidence>
<comment type="similarity">
    <text evidence="2">Belongs to the UppP family.</text>
</comment>
<dbReference type="PANTHER" id="PTHR30622">
    <property type="entry name" value="UNDECAPRENYL-DIPHOSPHATASE"/>
    <property type="match status" value="1"/>
</dbReference>
<reference evidence="13" key="1">
    <citation type="submission" date="2018-05" db="EMBL/GenBank/DDBJ databases">
        <authorList>
            <person name="Lanie J.A."/>
            <person name="Ng W.-L."/>
            <person name="Kazmierczak K.M."/>
            <person name="Andrzejewski T.M."/>
            <person name="Davidsen T.M."/>
            <person name="Wayne K.J."/>
            <person name="Tettelin H."/>
            <person name="Glass J.I."/>
            <person name="Rusch D."/>
            <person name="Podicherti R."/>
            <person name="Tsui H.-C.T."/>
            <person name="Winkler M.E."/>
        </authorList>
    </citation>
    <scope>NUCLEOTIDE SEQUENCE</scope>
</reference>
<organism evidence="13">
    <name type="scientific">marine metagenome</name>
    <dbReference type="NCBI Taxonomy" id="408172"/>
    <lineage>
        <taxon>unclassified sequences</taxon>
        <taxon>metagenomes</taxon>
        <taxon>ecological metagenomes</taxon>
    </lineage>
</organism>
<keyword evidence="8 12" id="KW-1133">Transmembrane helix</keyword>
<evidence type="ECO:0000256" key="3">
    <source>
        <dbReference type="ARBA" id="ARBA00012374"/>
    </source>
</evidence>
<feature type="transmembrane region" description="Helical" evidence="12">
    <location>
        <begin position="245"/>
        <end position="263"/>
    </location>
</feature>
<dbReference type="EC" id="3.6.1.27" evidence="3"/>
<gene>
    <name evidence="13" type="ORF">METZ01_LOCUS72816</name>
</gene>
<dbReference type="NCBIfam" id="TIGR00753">
    <property type="entry name" value="undec_PP_bacA"/>
    <property type="match status" value="1"/>
</dbReference>
<evidence type="ECO:0000256" key="9">
    <source>
        <dbReference type="ARBA" id="ARBA00023136"/>
    </source>
</evidence>
<dbReference type="EMBL" id="UINC01005230">
    <property type="protein sequence ID" value="SVA19962.1"/>
    <property type="molecule type" value="Genomic_DNA"/>
</dbReference>
<comment type="subcellular location">
    <subcellularLocation>
        <location evidence="1">Cell membrane</location>
        <topology evidence="1">Multi-pass membrane protein</topology>
    </subcellularLocation>
</comment>
<dbReference type="HAMAP" id="MF_01006">
    <property type="entry name" value="Undec_diphosphatase"/>
    <property type="match status" value="1"/>
</dbReference>
<evidence type="ECO:0000256" key="2">
    <source>
        <dbReference type="ARBA" id="ARBA00010621"/>
    </source>
</evidence>
<evidence type="ECO:0000256" key="6">
    <source>
        <dbReference type="ARBA" id="ARBA00022692"/>
    </source>
</evidence>
<feature type="transmembrane region" description="Helical" evidence="12">
    <location>
        <begin position="184"/>
        <end position="203"/>
    </location>
</feature>
<feature type="transmembrane region" description="Helical" evidence="12">
    <location>
        <begin position="109"/>
        <end position="130"/>
    </location>
</feature>
<keyword evidence="6 12" id="KW-0812">Transmembrane</keyword>
<sequence length="264" mass="28945">MDIFQTIILGLIQGLTEFLPISSSAHLVLIPKLSGMKDQGLAYDVVLHFGTLCAIVYYYRCSLLSMSKSFFNSLQTRRLEGDAGLAWAVLLGTIPVGLAGIIFKNDISINLRSVEVIAFATIFFGLLLGFSDWLHSRMDRARDVIRASDVLIVGCFQALALIPGTSRSGITITAALLVGLSRQMSIKFSFLLAIPVITLATLAKMFDLVNESAEVDWLMLTLGFIVSAITAYATVVFFIRLVDRIGFLPFVIYRILLGALLLLL</sequence>
<dbReference type="NCBIfam" id="NF001393">
    <property type="entry name" value="PRK00281.2-4"/>
    <property type="match status" value="1"/>
</dbReference>
<evidence type="ECO:0000256" key="5">
    <source>
        <dbReference type="ARBA" id="ARBA00022475"/>
    </source>
</evidence>
<keyword evidence="9 12" id="KW-0472">Membrane</keyword>
<evidence type="ECO:0000256" key="7">
    <source>
        <dbReference type="ARBA" id="ARBA00022801"/>
    </source>
</evidence>
<dbReference type="InterPro" id="IPR003824">
    <property type="entry name" value="UppP"/>
</dbReference>
<name>A0A381TV92_9ZZZZ</name>
<evidence type="ECO:0000256" key="10">
    <source>
        <dbReference type="ARBA" id="ARBA00032707"/>
    </source>
</evidence>
<comment type="catalytic activity">
    <reaction evidence="11">
        <text>di-trans,octa-cis-undecaprenyl diphosphate + H2O = di-trans,octa-cis-undecaprenyl phosphate + phosphate + H(+)</text>
        <dbReference type="Rhea" id="RHEA:28094"/>
        <dbReference type="ChEBI" id="CHEBI:15377"/>
        <dbReference type="ChEBI" id="CHEBI:15378"/>
        <dbReference type="ChEBI" id="CHEBI:43474"/>
        <dbReference type="ChEBI" id="CHEBI:58405"/>
        <dbReference type="ChEBI" id="CHEBI:60392"/>
        <dbReference type="EC" id="3.6.1.27"/>
    </reaction>
</comment>
<keyword evidence="7" id="KW-0378">Hydrolase</keyword>
<dbReference type="GO" id="GO:0005886">
    <property type="term" value="C:plasma membrane"/>
    <property type="evidence" value="ECO:0007669"/>
    <property type="project" value="UniProtKB-SubCell"/>
</dbReference>
<accession>A0A381TV92</accession>
<feature type="transmembrane region" description="Helical" evidence="12">
    <location>
        <begin position="7"/>
        <end position="29"/>
    </location>
</feature>
<feature type="transmembrane region" description="Helical" evidence="12">
    <location>
        <begin position="215"/>
        <end position="239"/>
    </location>
</feature>
<dbReference type="AlphaFoldDB" id="A0A381TV92"/>
<keyword evidence="5" id="KW-1003">Cell membrane</keyword>
<proteinExistence type="inferred from homology"/>
<evidence type="ECO:0000256" key="8">
    <source>
        <dbReference type="ARBA" id="ARBA00022989"/>
    </source>
</evidence>
<dbReference type="Pfam" id="PF02673">
    <property type="entry name" value="BacA"/>
    <property type="match status" value="1"/>
</dbReference>
<protein>
    <recommendedName>
        <fullName evidence="4">Undecaprenyl-diphosphatase</fullName>
        <ecNumber evidence="3">3.6.1.27</ecNumber>
    </recommendedName>
    <alternativeName>
        <fullName evidence="10">Undecaprenyl pyrophosphate phosphatase</fullName>
    </alternativeName>
</protein>
<evidence type="ECO:0000313" key="13">
    <source>
        <dbReference type="EMBL" id="SVA19962.1"/>
    </source>
</evidence>
<evidence type="ECO:0000256" key="11">
    <source>
        <dbReference type="ARBA" id="ARBA00047594"/>
    </source>
</evidence>
<evidence type="ECO:0000256" key="12">
    <source>
        <dbReference type="SAM" id="Phobius"/>
    </source>
</evidence>
<feature type="transmembrane region" description="Helical" evidence="12">
    <location>
        <begin position="84"/>
        <end position="103"/>
    </location>
</feature>
<feature type="transmembrane region" description="Helical" evidence="12">
    <location>
        <begin position="41"/>
        <end position="59"/>
    </location>
</feature>
<evidence type="ECO:0000256" key="1">
    <source>
        <dbReference type="ARBA" id="ARBA00004651"/>
    </source>
</evidence>